<evidence type="ECO:0000256" key="1">
    <source>
        <dbReference type="ARBA" id="ARBA00004123"/>
    </source>
</evidence>
<dbReference type="SMART" id="SM00487">
    <property type="entry name" value="DEXDc"/>
    <property type="match status" value="1"/>
</dbReference>
<evidence type="ECO:0000256" key="15">
    <source>
        <dbReference type="SAM" id="MobiDB-lite"/>
    </source>
</evidence>
<dbReference type="EC" id="5.6.2.4" evidence="13"/>
<evidence type="ECO:0000259" key="16">
    <source>
        <dbReference type="PROSITE" id="PS51192"/>
    </source>
</evidence>
<feature type="domain" description="Helicase C-terminal" evidence="17">
    <location>
        <begin position="594"/>
        <end position="748"/>
    </location>
</feature>
<keyword evidence="6" id="KW-0347">Helicase</keyword>
<dbReference type="CDD" id="cd18789">
    <property type="entry name" value="SF2_C_XPB"/>
    <property type="match status" value="1"/>
</dbReference>
<evidence type="ECO:0000256" key="4">
    <source>
        <dbReference type="ARBA" id="ARBA00022763"/>
    </source>
</evidence>
<dbReference type="InterPro" id="IPR001161">
    <property type="entry name" value="XPB/Ssl2"/>
</dbReference>
<comment type="catalytic activity">
    <reaction evidence="14">
        <text>ATP + H2O = ADP + phosphate + H(+)</text>
        <dbReference type="Rhea" id="RHEA:13065"/>
        <dbReference type="ChEBI" id="CHEBI:15377"/>
        <dbReference type="ChEBI" id="CHEBI:15378"/>
        <dbReference type="ChEBI" id="CHEBI:30616"/>
        <dbReference type="ChEBI" id="CHEBI:43474"/>
        <dbReference type="ChEBI" id="CHEBI:456216"/>
        <dbReference type="EC" id="5.6.2.4"/>
    </reaction>
</comment>
<dbReference type="InterPro" id="IPR050615">
    <property type="entry name" value="ATP-dep_DNA_Helicase"/>
</dbReference>
<accession>A0AAD5XWB9</accession>
<dbReference type="EMBL" id="JADGJW010000225">
    <property type="protein sequence ID" value="KAJ3221517.1"/>
    <property type="molecule type" value="Genomic_DNA"/>
</dbReference>
<evidence type="ECO:0000256" key="14">
    <source>
        <dbReference type="ARBA" id="ARBA00048988"/>
    </source>
</evidence>
<dbReference type="PANTHER" id="PTHR11274:SF0">
    <property type="entry name" value="GENERAL TRANSCRIPTION AND DNA REPAIR FACTOR IIH HELICASE SUBUNIT XPB"/>
    <property type="match status" value="1"/>
</dbReference>
<evidence type="ECO:0000256" key="12">
    <source>
        <dbReference type="ARBA" id="ARBA00034617"/>
    </source>
</evidence>
<dbReference type="AlphaFoldDB" id="A0AAD5XWB9"/>
<comment type="similarity">
    <text evidence="2">Belongs to the helicase family. RAD25/XPB subfamily.</text>
</comment>
<comment type="subcellular location">
    <subcellularLocation>
        <location evidence="1">Nucleus</location>
    </subcellularLocation>
</comment>
<evidence type="ECO:0000256" key="13">
    <source>
        <dbReference type="ARBA" id="ARBA00034808"/>
    </source>
</evidence>
<dbReference type="Pfam" id="PF13625">
    <property type="entry name" value="Helicase_C_3"/>
    <property type="match status" value="1"/>
</dbReference>
<dbReference type="NCBIfam" id="TIGR00603">
    <property type="entry name" value="rad25"/>
    <property type="match status" value="1"/>
</dbReference>
<dbReference type="GO" id="GO:0006289">
    <property type="term" value="P:nucleotide-excision repair"/>
    <property type="evidence" value="ECO:0007669"/>
    <property type="project" value="InterPro"/>
</dbReference>
<keyword evidence="19" id="KW-1185">Reference proteome</keyword>
<dbReference type="PRINTS" id="PR00851">
    <property type="entry name" value="XRODRMPGMNTB"/>
</dbReference>
<dbReference type="SUPFAM" id="SSF52540">
    <property type="entry name" value="P-loop containing nucleoside triphosphate hydrolases"/>
    <property type="match status" value="2"/>
</dbReference>
<dbReference type="GO" id="GO:0097550">
    <property type="term" value="C:transcription preinitiation complex"/>
    <property type="evidence" value="ECO:0007669"/>
    <property type="project" value="TreeGrafter"/>
</dbReference>
<evidence type="ECO:0000256" key="9">
    <source>
        <dbReference type="ARBA" id="ARBA00023204"/>
    </source>
</evidence>
<evidence type="ECO:0000256" key="5">
    <source>
        <dbReference type="ARBA" id="ARBA00022801"/>
    </source>
</evidence>
<keyword evidence="9" id="KW-0234">DNA repair</keyword>
<dbReference type="GO" id="GO:0043138">
    <property type="term" value="F:3'-5' DNA helicase activity"/>
    <property type="evidence" value="ECO:0007669"/>
    <property type="project" value="UniProtKB-EC"/>
</dbReference>
<dbReference type="GO" id="GO:0005524">
    <property type="term" value="F:ATP binding"/>
    <property type="evidence" value="ECO:0007669"/>
    <property type="project" value="UniProtKB-KW"/>
</dbReference>
<dbReference type="GO" id="GO:0006367">
    <property type="term" value="P:transcription initiation at RNA polymerase II promoter"/>
    <property type="evidence" value="ECO:0007669"/>
    <property type="project" value="InterPro"/>
</dbReference>
<dbReference type="SMART" id="SM00490">
    <property type="entry name" value="HELICc"/>
    <property type="match status" value="1"/>
</dbReference>
<dbReference type="Gene3D" id="3.40.50.300">
    <property type="entry name" value="P-loop containing nucleotide triphosphate hydrolases"/>
    <property type="match status" value="2"/>
</dbReference>
<dbReference type="Pfam" id="PF16203">
    <property type="entry name" value="ERCC3_RAD25_C"/>
    <property type="match status" value="1"/>
</dbReference>
<dbReference type="PROSITE" id="PS51192">
    <property type="entry name" value="HELICASE_ATP_BIND_1"/>
    <property type="match status" value="1"/>
</dbReference>
<comment type="catalytic activity">
    <reaction evidence="12">
        <text>Couples ATP hydrolysis with the unwinding of duplex DNA by translocating in the 3'-5' direction.</text>
        <dbReference type="EC" id="5.6.2.4"/>
    </reaction>
</comment>
<evidence type="ECO:0000313" key="18">
    <source>
        <dbReference type="EMBL" id="KAJ3221517.1"/>
    </source>
</evidence>
<dbReference type="InterPro" id="IPR001650">
    <property type="entry name" value="Helicase_C-like"/>
</dbReference>
<keyword evidence="7" id="KW-0067">ATP-binding</keyword>
<dbReference type="GO" id="GO:0000112">
    <property type="term" value="C:nucleotide-excision repair factor 3 complex"/>
    <property type="evidence" value="ECO:0007669"/>
    <property type="project" value="TreeGrafter"/>
</dbReference>
<keyword evidence="5" id="KW-0378">Hydrolase</keyword>
<reference evidence="18" key="1">
    <citation type="submission" date="2020-05" db="EMBL/GenBank/DDBJ databases">
        <title>Phylogenomic resolution of chytrid fungi.</title>
        <authorList>
            <person name="Stajich J.E."/>
            <person name="Amses K."/>
            <person name="Simmons R."/>
            <person name="Seto K."/>
            <person name="Myers J."/>
            <person name="Bonds A."/>
            <person name="Quandt C.A."/>
            <person name="Barry K."/>
            <person name="Liu P."/>
            <person name="Grigoriev I."/>
            <person name="Longcore J.E."/>
            <person name="James T.Y."/>
        </authorList>
    </citation>
    <scope>NUCLEOTIDE SEQUENCE</scope>
    <source>
        <strain evidence="18">JEL0476</strain>
    </source>
</reference>
<dbReference type="Proteomes" id="UP001211065">
    <property type="component" value="Unassembled WGS sequence"/>
</dbReference>
<sequence>MKKKLIRSKYESSDSEVEKESMYLEKSGSDMESSNSEIGEVSSEILSEPKHKVLHKNGQKLLNHLCLKDYSSLDLKVDHLHRPIYILENSRIILEAFSNIANQAIDFLIAIAEPVSRQKLIHEYKITEYSLYAAISVGLTSESIIKVLETLTKTKTLPESVLNFITKHTRSFGKVKLVLKKAKYYIEVEDTDILKILLNNEIISECRIKADENGVPDYNVESLKREPYDGKSINGVIKNLDAAICLSKEKNGEISKKSFDPFVDDWFSSDEEDNFGIDDGAFLLAMQNFEKNYVQDSSVITINDADEGDGEFEAVKSIKSFEIAKDKLENVKKICSELNYPLLEEYDFKIDAINPTIQLDLKSTTTLRPYQEKSLSKMFGDGRARSGIIVLPCGSGKTLVGVTAACTIKKSCLVLCTSSVSVEQWAREFKTWSSVNHQKISKFTSNNKEMFSKDTDIVISTYTMLTFHGKRAYDAQKKLDFIKSKEWGFLLLDEVHVVPADMFKKVLTIAPAHCKLGLTATLVREDEKIKNLNYLIGPKLYEANWMELANEGHIARVQCAEVWCPMAPEFYREYLRQPSRKKQLLFTMNPYKIQACQYLIDYHEARGDKIIVFSDNVFALKHYATRLHKPFIFGGTSQTERLKVLNQFRYNPTLNTIFISKIGDTSIDIPEASCLIQISSHYGSRRQEAQRLGRILRSKGRSGIELFPDLVYPNLTSQLELLNTVLIHNDLTQELIDSETEMQEVDEEETFSDDDFKVVRKAGNISSFSGGDSMAYIEVQRTARK</sequence>
<evidence type="ECO:0000259" key="17">
    <source>
        <dbReference type="PROSITE" id="PS51194"/>
    </source>
</evidence>
<dbReference type="InterPro" id="IPR006935">
    <property type="entry name" value="Helicase/UvrB_N"/>
</dbReference>
<name>A0AAD5XWB9_9FUNG</name>
<feature type="non-terminal residue" evidence="18">
    <location>
        <position position="1"/>
    </location>
</feature>
<evidence type="ECO:0000256" key="10">
    <source>
        <dbReference type="ARBA" id="ARBA00023235"/>
    </source>
</evidence>
<keyword evidence="3" id="KW-0547">Nucleotide-binding</keyword>
<keyword evidence="10" id="KW-0413">Isomerase</keyword>
<evidence type="ECO:0000256" key="8">
    <source>
        <dbReference type="ARBA" id="ARBA00023125"/>
    </source>
</evidence>
<feature type="domain" description="Helicase ATP-binding" evidence="16">
    <location>
        <begin position="378"/>
        <end position="540"/>
    </location>
</feature>
<dbReference type="FunFam" id="3.40.50.300:FF:000077">
    <property type="entry name" value="Probable DNA repair helicase RAD25"/>
    <property type="match status" value="1"/>
</dbReference>
<dbReference type="GO" id="GO:0003677">
    <property type="term" value="F:DNA binding"/>
    <property type="evidence" value="ECO:0007669"/>
    <property type="project" value="UniProtKB-KW"/>
</dbReference>
<evidence type="ECO:0000256" key="11">
    <source>
        <dbReference type="ARBA" id="ARBA00023242"/>
    </source>
</evidence>
<evidence type="ECO:0000256" key="6">
    <source>
        <dbReference type="ARBA" id="ARBA00022806"/>
    </source>
</evidence>
<keyword evidence="8" id="KW-0238">DNA-binding</keyword>
<protein>
    <recommendedName>
        <fullName evidence="13">DNA 3'-5' helicase</fullName>
        <ecNumber evidence="13">5.6.2.4</ecNumber>
    </recommendedName>
</protein>
<dbReference type="Pfam" id="PF04851">
    <property type="entry name" value="ResIII"/>
    <property type="match status" value="1"/>
</dbReference>
<dbReference type="InterPro" id="IPR032830">
    <property type="entry name" value="XPB/Ssl2_N"/>
</dbReference>
<dbReference type="CDD" id="cd18029">
    <property type="entry name" value="DEXHc_XPB"/>
    <property type="match status" value="1"/>
</dbReference>
<organism evidence="18 19">
    <name type="scientific">Clydaea vesicula</name>
    <dbReference type="NCBI Taxonomy" id="447962"/>
    <lineage>
        <taxon>Eukaryota</taxon>
        <taxon>Fungi</taxon>
        <taxon>Fungi incertae sedis</taxon>
        <taxon>Chytridiomycota</taxon>
        <taxon>Chytridiomycota incertae sedis</taxon>
        <taxon>Chytridiomycetes</taxon>
        <taxon>Lobulomycetales</taxon>
        <taxon>Lobulomycetaceae</taxon>
        <taxon>Clydaea</taxon>
    </lineage>
</organism>
<dbReference type="PROSITE" id="PS51194">
    <property type="entry name" value="HELICASE_CTER"/>
    <property type="match status" value="1"/>
</dbReference>
<evidence type="ECO:0000313" key="19">
    <source>
        <dbReference type="Proteomes" id="UP001211065"/>
    </source>
</evidence>
<dbReference type="InterPro" id="IPR027417">
    <property type="entry name" value="P-loop_NTPase"/>
</dbReference>
<dbReference type="GO" id="GO:0016787">
    <property type="term" value="F:hydrolase activity"/>
    <property type="evidence" value="ECO:0007669"/>
    <property type="project" value="UniProtKB-KW"/>
</dbReference>
<gene>
    <name evidence="18" type="ORF">HK099_003429</name>
</gene>
<proteinExistence type="inferred from homology"/>
<keyword evidence="4" id="KW-0227">DNA damage</keyword>
<feature type="compositionally biased region" description="Basic and acidic residues" evidence="15">
    <location>
        <begin position="8"/>
        <end position="29"/>
    </location>
</feature>
<evidence type="ECO:0000256" key="2">
    <source>
        <dbReference type="ARBA" id="ARBA00006637"/>
    </source>
</evidence>
<evidence type="ECO:0000256" key="3">
    <source>
        <dbReference type="ARBA" id="ARBA00022741"/>
    </source>
</evidence>
<comment type="caution">
    <text evidence="18">The sequence shown here is derived from an EMBL/GenBank/DDBJ whole genome shotgun (WGS) entry which is preliminary data.</text>
</comment>
<dbReference type="InterPro" id="IPR032438">
    <property type="entry name" value="ERCC3_RAD25_C"/>
</dbReference>
<keyword evidence="11" id="KW-0539">Nucleus</keyword>
<dbReference type="PANTHER" id="PTHR11274">
    <property type="entry name" value="RAD25/XP-B DNA REPAIR HELICASE"/>
    <property type="match status" value="1"/>
</dbReference>
<feature type="region of interest" description="Disordered" evidence="15">
    <location>
        <begin position="1"/>
        <end position="41"/>
    </location>
</feature>
<evidence type="ECO:0000256" key="7">
    <source>
        <dbReference type="ARBA" id="ARBA00022840"/>
    </source>
</evidence>
<dbReference type="InterPro" id="IPR014001">
    <property type="entry name" value="Helicase_ATP-bd"/>
</dbReference>
<dbReference type="GO" id="GO:0005675">
    <property type="term" value="C:transcription factor TFIIH holo complex"/>
    <property type="evidence" value="ECO:0007669"/>
    <property type="project" value="TreeGrafter"/>
</dbReference>